<evidence type="ECO:0000313" key="3">
    <source>
        <dbReference type="EMBL" id="CAH0524382.1"/>
    </source>
</evidence>
<dbReference type="InterPro" id="IPR051910">
    <property type="entry name" value="ComF/GntX_DNA_util-trans"/>
</dbReference>
<comment type="caution">
    <text evidence="3">The sequence shown here is derived from an EMBL/GenBank/DDBJ whole genome shotgun (WGS) entry which is preliminary data.</text>
</comment>
<dbReference type="Pfam" id="PF00156">
    <property type="entry name" value="Pribosyltran"/>
    <property type="match status" value="1"/>
</dbReference>
<proteinExistence type="inferred from homology"/>
<dbReference type="CDD" id="cd06223">
    <property type="entry name" value="PRTases_typeI"/>
    <property type="match status" value="1"/>
</dbReference>
<dbReference type="Gene3D" id="3.40.50.2020">
    <property type="match status" value="1"/>
</dbReference>
<feature type="domain" description="Phosphoribosyltransferase" evidence="2">
    <location>
        <begin position="122"/>
        <end position="220"/>
    </location>
</feature>
<comment type="similarity">
    <text evidence="1">Belongs to the ComF/GntX family.</text>
</comment>
<dbReference type="EMBL" id="CAKLCM010000001">
    <property type="protein sequence ID" value="CAH0524382.1"/>
    <property type="molecule type" value="Genomic_DNA"/>
</dbReference>
<evidence type="ECO:0000256" key="1">
    <source>
        <dbReference type="ARBA" id="ARBA00008007"/>
    </source>
</evidence>
<dbReference type="Proteomes" id="UP000838160">
    <property type="component" value="Unassembled WGS sequence"/>
</dbReference>
<evidence type="ECO:0000313" key="4">
    <source>
        <dbReference type="Proteomes" id="UP000838160"/>
    </source>
</evidence>
<protein>
    <recommendedName>
        <fullName evidence="2">Phosphoribosyltransferase domain-containing protein</fullName>
    </recommendedName>
</protein>
<accession>A0ABN8DE54</accession>
<gene>
    <name evidence="3" type="ORF">VHP8226_00209</name>
</gene>
<evidence type="ECO:0000259" key="2">
    <source>
        <dbReference type="Pfam" id="PF00156"/>
    </source>
</evidence>
<dbReference type="InterPro" id="IPR000836">
    <property type="entry name" value="PRTase_dom"/>
</dbReference>
<dbReference type="SUPFAM" id="SSF53271">
    <property type="entry name" value="PRTase-like"/>
    <property type="match status" value="1"/>
</dbReference>
<keyword evidence="4" id="KW-1185">Reference proteome</keyword>
<reference evidence="3" key="1">
    <citation type="submission" date="2021-12" db="EMBL/GenBank/DDBJ databases">
        <authorList>
            <person name="Rodrigo-Torres L."/>
            <person name="Arahal R. D."/>
            <person name="Lucena T."/>
        </authorList>
    </citation>
    <scope>NUCLEOTIDE SEQUENCE</scope>
    <source>
        <strain evidence="3">CECT 8226</strain>
    </source>
</reference>
<dbReference type="PANTHER" id="PTHR47505:SF1">
    <property type="entry name" value="DNA UTILIZATION PROTEIN YHGH"/>
    <property type="match status" value="1"/>
</dbReference>
<dbReference type="PANTHER" id="PTHR47505">
    <property type="entry name" value="DNA UTILIZATION PROTEIN YHGH"/>
    <property type="match status" value="1"/>
</dbReference>
<name>A0ABN8DE54_9VIBR</name>
<organism evidence="3 4">
    <name type="scientific">Vibrio hippocampi</name>
    <dbReference type="NCBI Taxonomy" id="654686"/>
    <lineage>
        <taxon>Bacteria</taxon>
        <taxon>Pseudomonadati</taxon>
        <taxon>Pseudomonadota</taxon>
        <taxon>Gammaproteobacteria</taxon>
        <taxon>Vibrionales</taxon>
        <taxon>Vibrionaceae</taxon>
        <taxon>Vibrio</taxon>
    </lineage>
</organism>
<sequence>MLIPKLCHICGLEMKPTFRHPLWCETCQRYFAPQPRCSRCGLQMQGAGLVCGLCLVNPPPWSNLYCAADYVYPLSPLIHKIKIAKQLSLLAPLMSLLHQAIPQSCNHLITVPMLWHKQLWRGFNLSETMAYQLQALEPSIAIHTKTFRKHRHTPAQKSLNRQARLLNVRNAFSLYQPPQVTEVAIIDDVVTTGATVRHLSELLLEVGVKKIDIYCLCRTPK</sequence>
<dbReference type="InterPro" id="IPR029057">
    <property type="entry name" value="PRTase-like"/>
</dbReference>